<name>A0A8H9L1W9_9MICO</name>
<feature type="signal peptide" evidence="2">
    <location>
        <begin position="1"/>
        <end position="28"/>
    </location>
</feature>
<proteinExistence type="predicted"/>
<reference evidence="3" key="1">
    <citation type="journal article" date="2014" name="Int. J. Syst. Evol. Microbiol.">
        <title>Complete genome sequence of Corynebacterium casei LMG S-19264T (=DSM 44701T), isolated from a smear-ripened cheese.</title>
        <authorList>
            <consortium name="US DOE Joint Genome Institute (JGI-PGF)"/>
            <person name="Walter F."/>
            <person name="Albersmeier A."/>
            <person name="Kalinowski J."/>
            <person name="Ruckert C."/>
        </authorList>
    </citation>
    <scope>NUCLEOTIDE SEQUENCE</scope>
    <source>
        <strain evidence="3">JCM 1480</strain>
    </source>
</reference>
<dbReference type="Proteomes" id="UP000648535">
    <property type="component" value="Unassembled WGS sequence"/>
</dbReference>
<keyword evidence="2" id="KW-0732">Signal</keyword>
<feature type="chain" id="PRO_5034970879" evidence="2">
    <location>
        <begin position="29"/>
        <end position="184"/>
    </location>
</feature>
<evidence type="ECO:0000313" key="6">
    <source>
        <dbReference type="Proteomes" id="UP000746584"/>
    </source>
</evidence>
<sequence length="184" mass="18723">MTASRARWTTVVAAALVAALAGCTTTGATKGPTATSSDRPTARIPSIPSTDTAASSTASAASAASAASDEDRVATFCAANAAAARAVRGTVVEDIAARRAQAEATRELLPVLDASAQVTAGAKKFAAAADETVTILRNFPPESKVSDVGTDPRFLRSVALQAAASDEDYRAFLEWVLKTCAAAY</sequence>
<evidence type="ECO:0000256" key="2">
    <source>
        <dbReference type="SAM" id="SignalP"/>
    </source>
</evidence>
<evidence type="ECO:0000256" key="1">
    <source>
        <dbReference type="SAM" id="MobiDB-lite"/>
    </source>
</evidence>
<dbReference type="PROSITE" id="PS51257">
    <property type="entry name" value="PROKAR_LIPOPROTEIN"/>
    <property type="match status" value="1"/>
</dbReference>
<protein>
    <submittedName>
        <fullName evidence="4">Type IV pilus biogenesis protein CpaD/CtpE</fullName>
    </submittedName>
</protein>
<dbReference type="EMBL" id="JAFBCG010000001">
    <property type="protein sequence ID" value="MBM7802734.1"/>
    <property type="molecule type" value="Genomic_DNA"/>
</dbReference>
<feature type="region of interest" description="Disordered" evidence="1">
    <location>
        <begin position="27"/>
        <end position="55"/>
    </location>
</feature>
<evidence type="ECO:0000313" key="5">
    <source>
        <dbReference type="Proteomes" id="UP000648535"/>
    </source>
</evidence>
<reference evidence="3" key="2">
    <citation type="submission" date="2020-09" db="EMBL/GenBank/DDBJ databases">
        <authorList>
            <person name="Sun Q."/>
            <person name="Ohkuma M."/>
        </authorList>
    </citation>
    <scope>NUCLEOTIDE SEQUENCE</scope>
    <source>
        <strain evidence="3">JCM 1480</strain>
    </source>
</reference>
<comment type="caution">
    <text evidence="3">The sequence shown here is derived from an EMBL/GenBank/DDBJ whole genome shotgun (WGS) entry which is preliminary data.</text>
</comment>
<dbReference type="EMBL" id="BMOI01000021">
    <property type="protein sequence ID" value="GGL12915.1"/>
    <property type="molecule type" value="Genomic_DNA"/>
</dbReference>
<gene>
    <name evidence="3" type="ORF">GCM10009769_33640</name>
    <name evidence="4" type="ORF">JOE58_001985</name>
</gene>
<dbReference type="RefSeq" id="WP_175327308.1">
    <property type="nucleotide sequence ID" value="NZ_BMOI01000021.1"/>
</dbReference>
<feature type="compositionally biased region" description="Low complexity" evidence="1">
    <location>
        <begin position="27"/>
        <end position="37"/>
    </location>
</feature>
<reference evidence="4 6" key="3">
    <citation type="submission" date="2021-01" db="EMBL/GenBank/DDBJ databases">
        <title>Sequencing the genomes of 1000 actinobacteria strains.</title>
        <authorList>
            <person name="Klenk H.-P."/>
        </authorList>
    </citation>
    <scope>NUCLEOTIDE SEQUENCE [LARGE SCALE GENOMIC DNA]</scope>
    <source>
        <strain evidence="4 6">DSM 20542</strain>
    </source>
</reference>
<dbReference type="Proteomes" id="UP000746584">
    <property type="component" value="Unassembled WGS sequence"/>
</dbReference>
<organism evidence="3 5">
    <name type="scientific">Curtobacterium luteum</name>
    <dbReference type="NCBI Taxonomy" id="33881"/>
    <lineage>
        <taxon>Bacteria</taxon>
        <taxon>Bacillati</taxon>
        <taxon>Actinomycetota</taxon>
        <taxon>Actinomycetes</taxon>
        <taxon>Micrococcales</taxon>
        <taxon>Microbacteriaceae</taxon>
        <taxon>Curtobacterium</taxon>
    </lineage>
</organism>
<dbReference type="AlphaFoldDB" id="A0A8H9L1W9"/>
<evidence type="ECO:0000313" key="4">
    <source>
        <dbReference type="EMBL" id="MBM7802734.1"/>
    </source>
</evidence>
<evidence type="ECO:0000313" key="3">
    <source>
        <dbReference type="EMBL" id="GGL12915.1"/>
    </source>
</evidence>
<accession>A0A8H9L1W9</accession>
<keyword evidence="6" id="KW-1185">Reference proteome</keyword>